<gene>
    <name evidence="1" type="ORF">C9I89_16960</name>
</gene>
<name>A0A2T3MUS4_9GAMM</name>
<dbReference type="InterPro" id="IPR020483">
    <property type="entry name" value="Uncharacterised_YgbA"/>
</dbReference>
<keyword evidence="2" id="KW-1185">Reference proteome</keyword>
<reference evidence="1 2" key="1">
    <citation type="submission" date="2018-03" db="EMBL/GenBank/DDBJ databases">
        <title>Whole genome sequencing of Histamine producing bacteria.</title>
        <authorList>
            <person name="Butler K."/>
        </authorList>
    </citation>
    <scope>NUCLEOTIDE SEQUENCE [LARGE SCALE GENOMIC DNA]</scope>
    <source>
        <strain evidence="1 2">DSM 16190</strain>
    </source>
</reference>
<dbReference type="EMBL" id="PYMC01000014">
    <property type="protein sequence ID" value="PSW03611.1"/>
    <property type="molecule type" value="Genomic_DNA"/>
</dbReference>
<evidence type="ECO:0000313" key="2">
    <source>
        <dbReference type="Proteomes" id="UP000240904"/>
    </source>
</evidence>
<dbReference type="RefSeq" id="WP_107284515.1">
    <property type="nucleotide sequence ID" value="NZ_PYMC01000014.1"/>
</dbReference>
<evidence type="ECO:0000313" key="1">
    <source>
        <dbReference type="EMBL" id="PSW03611.1"/>
    </source>
</evidence>
<accession>A0A2T3MUS4</accession>
<dbReference type="Proteomes" id="UP000240904">
    <property type="component" value="Unassembled WGS sequence"/>
</dbReference>
<sequence>MIILNKQSVRSQRELDTVKAMIRLYCKTLHRGAIVCPECESLFEYVKNKVDGCRLADEKPTCLKCHRHCYHPAKRLQMAHVMRWALPRFIWRHPLRALQYKFYGKSQNSNLPSRNVTEYLK</sequence>
<protein>
    <submittedName>
        <fullName evidence="1">Nitrous oxide-stimulated promoter family protein</fullName>
    </submittedName>
</protein>
<dbReference type="NCBIfam" id="NF007714">
    <property type="entry name" value="PRK10410.1-2"/>
    <property type="match status" value="1"/>
</dbReference>
<dbReference type="OrthoDB" id="5344095at2"/>
<proteinExistence type="predicted"/>
<dbReference type="Pfam" id="PF11756">
    <property type="entry name" value="YgbA_NO"/>
    <property type="match status" value="1"/>
</dbReference>
<comment type="caution">
    <text evidence="1">The sequence shown here is derived from an EMBL/GenBank/DDBJ whole genome shotgun (WGS) entry which is preliminary data.</text>
</comment>
<organism evidence="1 2">
    <name type="scientific">Photobacterium lipolyticum</name>
    <dbReference type="NCBI Taxonomy" id="266810"/>
    <lineage>
        <taxon>Bacteria</taxon>
        <taxon>Pseudomonadati</taxon>
        <taxon>Pseudomonadota</taxon>
        <taxon>Gammaproteobacteria</taxon>
        <taxon>Vibrionales</taxon>
        <taxon>Vibrionaceae</taxon>
        <taxon>Photobacterium</taxon>
    </lineage>
</organism>
<dbReference type="AlphaFoldDB" id="A0A2T3MUS4"/>